<proteinExistence type="predicted"/>
<evidence type="ECO:0000256" key="1">
    <source>
        <dbReference type="SAM" id="Phobius"/>
    </source>
</evidence>
<comment type="caution">
    <text evidence="2">The sequence shown here is derived from an EMBL/GenBank/DDBJ whole genome shotgun (WGS) entry which is preliminary data.</text>
</comment>
<organism evidence="2 3">
    <name type="scientific">Armillaria novae-zelandiae</name>
    <dbReference type="NCBI Taxonomy" id="153914"/>
    <lineage>
        <taxon>Eukaryota</taxon>
        <taxon>Fungi</taxon>
        <taxon>Dikarya</taxon>
        <taxon>Basidiomycota</taxon>
        <taxon>Agaricomycotina</taxon>
        <taxon>Agaricomycetes</taxon>
        <taxon>Agaricomycetidae</taxon>
        <taxon>Agaricales</taxon>
        <taxon>Marasmiineae</taxon>
        <taxon>Physalacriaceae</taxon>
        <taxon>Armillaria</taxon>
    </lineage>
</organism>
<dbReference type="Proteomes" id="UP001175227">
    <property type="component" value="Unassembled WGS sequence"/>
</dbReference>
<keyword evidence="1" id="KW-1133">Transmembrane helix</keyword>
<dbReference type="EMBL" id="JAUEPR010000102">
    <property type="protein sequence ID" value="KAK0464100.1"/>
    <property type="molecule type" value="Genomic_DNA"/>
</dbReference>
<accession>A0AA39TZU7</accession>
<keyword evidence="3" id="KW-1185">Reference proteome</keyword>
<evidence type="ECO:0000313" key="2">
    <source>
        <dbReference type="EMBL" id="KAK0464100.1"/>
    </source>
</evidence>
<dbReference type="AlphaFoldDB" id="A0AA39TZU7"/>
<feature type="transmembrane region" description="Helical" evidence="1">
    <location>
        <begin position="167"/>
        <end position="188"/>
    </location>
</feature>
<name>A0AA39TZU7_9AGAR</name>
<keyword evidence="1" id="KW-0472">Membrane</keyword>
<reference evidence="2" key="1">
    <citation type="submission" date="2023-06" db="EMBL/GenBank/DDBJ databases">
        <authorList>
            <consortium name="Lawrence Berkeley National Laboratory"/>
            <person name="Ahrendt S."/>
            <person name="Sahu N."/>
            <person name="Indic B."/>
            <person name="Wong-Bajracharya J."/>
            <person name="Merenyi Z."/>
            <person name="Ke H.-M."/>
            <person name="Monk M."/>
            <person name="Kocsube S."/>
            <person name="Drula E."/>
            <person name="Lipzen A."/>
            <person name="Balint B."/>
            <person name="Henrissat B."/>
            <person name="Andreopoulos B."/>
            <person name="Martin F.M."/>
            <person name="Harder C.B."/>
            <person name="Rigling D."/>
            <person name="Ford K.L."/>
            <person name="Foster G.D."/>
            <person name="Pangilinan J."/>
            <person name="Papanicolaou A."/>
            <person name="Barry K."/>
            <person name="LaButti K."/>
            <person name="Viragh M."/>
            <person name="Koriabine M."/>
            <person name="Yan M."/>
            <person name="Riley R."/>
            <person name="Champramary S."/>
            <person name="Plett K.L."/>
            <person name="Tsai I.J."/>
            <person name="Slot J."/>
            <person name="Sipos G."/>
            <person name="Plett J."/>
            <person name="Nagy L.G."/>
            <person name="Grigoriev I.V."/>
        </authorList>
    </citation>
    <scope>NUCLEOTIDE SEQUENCE</scope>
    <source>
        <strain evidence="2">ICMP 16352</strain>
    </source>
</reference>
<sequence length="192" mass="21405">MPALNACLKVADIAEVSGVPYLENVAKIAVVMFELLAKKGENKESTKELCESIANTIVVIDTLVRMQGELSAAYFMGICGEMEGYLQDVVKFLKDIKHKPHGLEGAFDIDGFRDTIQTYRRRVDDLKTDFLIQITGDCLLDVMQMHSLLKDHSHEKEYFVIRIAKNLLQSIPGFVAVTVAGILFTLFCSSRG</sequence>
<gene>
    <name evidence="2" type="ORF">IW261DRAFT_133880</name>
</gene>
<protein>
    <submittedName>
        <fullName evidence="2">Uncharacterized protein</fullName>
    </submittedName>
</protein>
<keyword evidence="1" id="KW-0812">Transmembrane</keyword>
<evidence type="ECO:0000313" key="3">
    <source>
        <dbReference type="Proteomes" id="UP001175227"/>
    </source>
</evidence>